<sequence>MKKSLVIYLGLMLAVLVFVSPGCYSLSGSAVPPAMRTINIAFFENNAPIVVGNLSQTFTDALKNRIRTTTRLSVISGEADANMSGAIVGYSYAPVSVQATNPNAPPIANASVLTITVRVKFVYDADKKLNFDQTFSKSTNFQGDITSQEQSLIKTISTQLIDDIFNKAFNNW</sequence>
<evidence type="ECO:0000313" key="2">
    <source>
        <dbReference type="Proteomes" id="UP001500841"/>
    </source>
</evidence>
<organism evidence="1 2">
    <name type="scientific">Mucilaginibacter panaciglaebae</name>
    <dbReference type="NCBI Taxonomy" id="502331"/>
    <lineage>
        <taxon>Bacteria</taxon>
        <taxon>Pseudomonadati</taxon>
        <taxon>Bacteroidota</taxon>
        <taxon>Sphingobacteriia</taxon>
        <taxon>Sphingobacteriales</taxon>
        <taxon>Sphingobacteriaceae</taxon>
        <taxon>Mucilaginibacter</taxon>
    </lineage>
</organism>
<proteinExistence type="predicted"/>
<gene>
    <name evidence="1" type="ORF">GCM10022392_22380</name>
</gene>
<evidence type="ECO:0000313" key="1">
    <source>
        <dbReference type="EMBL" id="GAA4098189.1"/>
    </source>
</evidence>
<dbReference type="RefSeq" id="WP_345104222.1">
    <property type="nucleotide sequence ID" value="NZ_BAABCV010000007.1"/>
</dbReference>
<keyword evidence="2" id="KW-1185">Reference proteome</keyword>
<dbReference type="Pfam" id="PF04390">
    <property type="entry name" value="LptE"/>
    <property type="match status" value="1"/>
</dbReference>
<dbReference type="Proteomes" id="UP001500841">
    <property type="component" value="Unassembled WGS sequence"/>
</dbReference>
<reference evidence="2" key="1">
    <citation type="journal article" date="2019" name="Int. J. Syst. Evol. Microbiol.">
        <title>The Global Catalogue of Microorganisms (GCM) 10K type strain sequencing project: providing services to taxonomists for standard genome sequencing and annotation.</title>
        <authorList>
            <consortium name="The Broad Institute Genomics Platform"/>
            <consortium name="The Broad Institute Genome Sequencing Center for Infectious Disease"/>
            <person name="Wu L."/>
            <person name="Ma J."/>
        </authorList>
    </citation>
    <scope>NUCLEOTIDE SEQUENCE [LARGE SCALE GENOMIC DNA]</scope>
    <source>
        <strain evidence="2">JCM 17085</strain>
    </source>
</reference>
<dbReference type="InterPro" id="IPR007485">
    <property type="entry name" value="LPS_assembly_LptE"/>
</dbReference>
<dbReference type="EMBL" id="BAABCV010000007">
    <property type="protein sequence ID" value="GAA4098189.1"/>
    <property type="molecule type" value="Genomic_DNA"/>
</dbReference>
<protein>
    <recommendedName>
        <fullName evidence="3">Lipopolysaccharide assembly protein</fullName>
    </recommendedName>
</protein>
<evidence type="ECO:0008006" key="3">
    <source>
        <dbReference type="Google" id="ProtNLM"/>
    </source>
</evidence>
<comment type="caution">
    <text evidence="1">The sequence shown here is derived from an EMBL/GenBank/DDBJ whole genome shotgun (WGS) entry which is preliminary data.</text>
</comment>
<name>A0ABP7WY34_9SPHI</name>
<accession>A0ABP7WY34</accession>